<feature type="compositionally biased region" description="Polar residues" evidence="1">
    <location>
        <begin position="1"/>
        <end position="13"/>
    </location>
</feature>
<reference evidence="2" key="1">
    <citation type="submission" date="2023-08" db="EMBL/GenBank/DDBJ databases">
        <authorList>
            <person name="Audoor S."/>
            <person name="Bilcke G."/>
        </authorList>
    </citation>
    <scope>NUCLEOTIDE SEQUENCE</scope>
</reference>
<comment type="caution">
    <text evidence="2">The sequence shown here is derived from an EMBL/GenBank/DDBJ whole genome shotgun (WGS) entry which is preliminary data.</text>
</comment>
<evidence type="ECO:0000313" key="3">
    <source>
        <dbReference type="Proteomes" id="UP001295423"/>
    </source>
</evidence>
<gene>
    <name evidence="2" type="ORF">CYCCA115_LOCUS18786</name>
</gene>
<dbReference type="EMBL" id="CAKOGP040002063">
    <property type="protein sequence ID" value="CAJ1960558.1"/>
    <property type="molecule type" value="Genomic_DNA"/>
</dbReference>
<organism evidence="2 3">
    <name type="scientific">Cylindrotheca closterium</name>
    <dbReference type="NCBI Taxonomy" id="2856"/>
    <lineage>
        <taxon>Eukaryota</taxon>
        <taxon>Sar</taxon>
        <taxon>Stramenopiles</taxon>
        <taxon>Ochrophyta</taxon>
        <taxon>Bacillariophyta</taxon>
        <taxon>Bacillariophyceae</taxon>
        <taxon>Bacillariophycidae</taxon>
        <taxon>Bacillariales</taxon>
        <taxon>Bacillariaceae</taxon>
        <taxon>Cylindrotheca</taxon>
    </lineage>
</organism>
<dbReference type="SUPFAM" id="SSF48371">
    <property type="entry name" value="ARM repeat"/>
    <property type="match status" value="1"/>
</dbReference>
<feature type="region of interest" description="Disordered" evidence="1">
    <location>
        <begin position="1"/>
        <end position="55"/>
    </location>
</feature>
<name>A0AAD2G453_9STRA</name>
<feature type="compositionally biased region" description="Basic and acidic residues" evidence="1">
    <location>
        <begin position="34"/>
        <end position="51"/>
    </location>
</feature>
<keyword evidence="3" id="KW-1185">Reference proteome</keyword>
<accession>A0AAD2G453</accession>
<dbReference type="Gene3D" id="1.25.10.10">
    <property type="entry name" value="Leucine-rich Repeat Variant"/>
    <property type="match status" value="1"/>
</dbReference>
<dbReference type="InterPro" id="IPR011989">
    <property type="entry name" value="ARM-like"/>
</dbReference>
<dbReference type="AlphaFoldDB" id="A0AAD2G453"/>
<sequence>MGLTLETSSSVSDDVTEAPGSKTMSRWNALRPENGVEKQHLREREGKKNDESSVSYKRIVGHQRTNSTSHAKTNRTNFDERTSLIALRRLLQSYEQGLQEESFIVSEVTKTLGGYEKFFRGLPSRAADSELLLVLCKLLRINDSVVHRTLERLIESVLEDGCSLRSKIEVAMCIDALSKSCYQFPSDSSVRRSLAVIVADCGHILPAEDLAQNIVAPLLLPNLESMNSNRMLFTKTCKAISALLLNQSHKSAIIAPLVNDIAPDGTEEVVANPIRQRLFSSLERHLVGRHVGAHWRVEASCHLLTDIIDSTIKVDRSLSPDARISLRLSQTQDFFLESLHEANHPVYITATCLLRSLLRYDLQLGNGSISQPMLDLLSRILFDPEHSQARRINQCSSAKDRGYVFGKYLALVHSLWLDKSIDTEAGKATLECLAEIVSALPWDRWISGDKLAGSGPESGLCRRSTNFLLGLTNVASVVVSSCDEKSVATTACLVESYLYATKAGHYELSQFSMKLWSTVAEASLSHPSVLVRQELVSTLVKSCGGQIRPDGKTTTMYEPAQRWLMSNSSERFLDGLFIIVGRASSPSHPAIKLLSSILQGCPRIGSSDCWKRCKILFSSVDEIDASISWLVILDAVISGRRVFDDCSSSIEPIKEVVFKALSLSLNNSFVKIQCLGLSLFGSLSTNDWKQMNFGYRNISLLLSSALNLCKDGNHNVRSSGCKAIGQFCTCYIPGASITFFLTDNHLRSVVDLIRSRMSLALLDEKAQVRSMAMFTMGNLAHALRANGGGKLHASVLVDTCTTVQAAMEDSSDKVVVNSIRAAGHWGYLFARRRIEGGPQKLAHLISALVDALVASVETLSNETDSLTWKKRGAMKKYGCGVCHSLGCIFEGSVDLENESLQIACTRATKQMITCVEHFWSLSLKLTFSAMIALGKLSSNDLSRICEGSGFLGAAIATCTYQLHENDCRPIRILSTKQHHEMEVCLLHLLAAASPLDASATLEKDYFSQATLSFLYSWMVNCNVNSSTFAIFAVGLRRFQFKFVDVSLEQSFMSRSLDDGTRSEAASMHPDFDDGSEL</sequence>
<dbReference type="InterPro" id="IPR016024">
    <property type="entry name" value="ARM-type_fold"/>
</dbReference>
<evidence type="ECO:0000313" key="2">
    <source>
        <dbReference type="EMBL" id="CAJ1960558.1"/>
    </source>
</evidence>
<evidence type="ECO:0000256" key="1">
    <source>
        <dbReference type="SAM" id="MobiDB-lite"/>
    </source>
</evidence>
<dbReference type="Proteomes" id="UP001295423">
    <property type="component" value="Unassembled WGS sequence"/>
</dbReference>
<protein>
    <submittedName>
        <fullName evidence="2">Uncharacterized protein</fullName>
    </submittedName>
</protein>
<proteinExistence type="predicted"/>